<evidence type="ECO:0000256" key="5">
    <source>
        <dbReference type="SAM" id="MobiDB-lite"/>
    </source>
</evidence>
<evidence type="ECO:0000256" key="3">
    <source>
        <dbReference type="ARBA" id="ARBA00023163"/>
    </source>
</evidence>
<dbReference type="InterPro" id="IPR001005">
    <property type="entry name" value="SANT/Myb"/>
</dbReference>
<dbReference type="Gene3D" id="1.10.10.60">
    <property type="entry name" value="Homeodomain-like"/>
    <property type="match status" value="1"/>
</dbReference>
<dbReference type="SMART" id="SM00717">
    <property type="entry name" value="SANT"/>
    <property type="match status" value="1"/>
</dbReference>
<reference evidence="8 9" key="1">
    <citation type="submission" date="2024-02" db="EMBL/GenBank/DDBJ databases">
        <title>High-quality chromosome-scale genome assembly of Pensacola bahiagrass (Paspalum notatum Flugge var. saurae).</title>
        <authorList>
            <person name="Vega J.M."/>
            <person name="Podio M."/>
            <person name="Orjuela J."/>
            <person name="Siena L.A."/>
            <person name="Pessino S.C."/>
            <person name="Combes M.C."/>
            <person name="Mariac C."/>
            <person name="Albertini E."/>
            <person name="Pupilli F."/>
            <person name="Ortiz J.P.A."/>
            <person name="Leblanc O."/>
        </authorList>
    </citation>
    <scope>NUCLEOTIDE SEQUENCE [LARGE SCALE GENOMIC DNA]</scope>
    <source>
        <strain evidence="8">R1</strain>
        <tissue evidence="8">Leaf</tissue>
    </source>
</reference>
<evidence type="ECO:0000259" key="7">
    <source>
        <dbReference type="PROSITE" id="PS51293"/>
    </source>
</evidence>
<name>A0AAQ3PPY6_PASNO</name>
<keyword evidence="9" id="KW-1185">Reference proteome</keyword>
<gene>
    <name evidence="8" type="ORF">U9M48_006821</name>
</gene>
<evidence type="ECO:0000256" key="2">
    <source>
        <dbReference type="ARBA" id="ARBA00023015"/>
    </source>
</evidence>
<sequence length="101" mass="11061">MEWNRSENARFEAALATYDRNTPQRWERVAAAVGGGRTVEEVRRHYAELVVDVDEIVAGNYGYPGNNNRDAAGNNNARNGNGNGNGGNSNNNRGRANRPQS</sequence>
<accession>A0AAQ3PPY6</accession>
<dbReference type="FunFam" id="1.10.10.60:FF:000154">
    <property type="entry name" value="Transcription factor SRM1"/>
    <property type="match status" value="1"/>
</dbReference>
<dbReference type="InterPro" id="IPR009057">
    <property type="entry name" value="Homeodomain-like_sf"/>
</dbReference>
<dbReference type="PROSITE" id="PS50090">
    <property type="entry name" value="MYB_LIKE"/>
    <property type="match status" value="1"/>
</dbReference>
<dbReference type="PANTHER" id="PTHR43952">
    <property type="entry name" value="MYB FAMILY TRANSCRIPTION FACTOR-RELATED"/>
    <property type="match status" value="1"/>
</dbReference>
<evidence type="ECO:0000313" key="8">
    <source>
        <dbReference type="EMBL" id="WVZ56264.1"/>
    </source>
</evidence>
<feature type="region of interest" description="Disordered" evidence="5">
    <location>
        <begin position="59"/>
        <end position="101"/>
    </location>
</feature>
<dbReference type="PANTHER" id="PTHR43952:SF17">
    <property type="entry name" value="PROTEIN RADIALIS-LIKE 3"/>
    <property type="match status" value="1"/>
</dbReference>
<dbReference type="PROSITE" id="PS51293">
    <property type="entry name" value="SANT"/>
    <property type="match status" value="1"/>
</dbReference>
<evidence type="ECO:0000256" key="4">
    <source>
        <dbReference type="ARBA" id="ARBA00023242"/>
    </source>
</evidence>
<dbReference type="Pfam" id="PF23082">
    <property type="entry name" value="Myb_DNA-binding_2"/>
    <property type="match status" value="1"/>
</dbReference>
<dbReference type="SUPFAM" id="SSF46689">
    <property type="entry name" value="Homeodomain-like"/>
    <property type="match status" value="1"/>
</dbReference>
<dbReference type="Proteomes" id="UP001341281">
    <property type="component" value="Chromosome 02"/>
</dbReference>
<feature type="compositionally biased region" description="Low complexity" evidence="5">
    <location>
        <begin position="65"/>
        <end position="80"/>
    </location>
</feature>
<dbReference type="GO" id="GO:0005634">
    <property type="term" value="C:nucleus"/>
    <property type="evidence" value="ECO:0007669"/>
    <property type="project" value="UniProtKB-SubCell"/>
</dbReference>
<dbReference type="CDD" id="cd00167">
    <property type="entry name" value="SANT"/>
    <property type="match status" value="1"/>
</dbReference>
<proteinExistence type="predicted"/>
<keyword evidence="4" id="KW-0539">Nucleus</keyword>
<dbReference type="InterPro" id="IPR017884">
    <property type="entry name" value="SANT_dom"/>
</dbReference>
<dbReference type="GO" id="GO:0003700">
    <property type="term" value="F:DNA-binding transcription factor activity"/>
    <property type="evidence" value="ECO:0007669"/>
    <property type="project" value="InterPro"/>
</dbReference>
<evidence type="ECO:0000313" key="9">
    <source>
        <dbReference type="Proteomes" id="UP001341281"/>
    </source>
</evidence>
<comment type="subcellular location">
    <subcellularLocation>
        <location evidence="1">Nucleus</location>
    </subcellularLocation>
</comment>
<keyword evidence="3" id="KW-0804">Transcription</keyword>
<keyword evidence="2" id="KW-0805">Transcription regulation</keyword>
<dbReference type="EMBL" id="CP144746">
    <property type="protein sequence ID" value="WVZ56264.1"/>
    <property type="molecule type" value="Genomic_DNA"/>
</dbReference>
<dbReference type="InterPro" id="IPR044636">
    <property type="entry name" value="RADIALIS-like"/>
</dbReference>
<organism evidence="8 9">
    <name type="scientific">Paspalum notatum var. saurae</name>
    <dbReference type="NCBI Taxonomy" id="547442"/>
    <lineage>
        <taxon>Eukaryota</taxon>
        <taxon>Viridiplantae</taxon>
        <taxon>Streptophyta</taxon>
        <taxon>Embryophyta</taxon>
        <taxon>Tracheophyta</taxon>
        <taxon>Spermatophyta</taxon>
        <taxon>Magnoliopsida</taxon>
        <taxon>Liliopsida</taxon>
        <taxon>Poales</taxon>
        <taxon>Poaceae</taxon>
        <taxon>PACMAD clade</taxon>
        <taxon>Panicoideae</taxon>
        <taxon>Andropogonodae</taxon>
        <taxon>Paspaleae</taxon>
        <taxon>Paspalinae</taxon>
        <taxon>Paspalum</taxon>
    </lineage>
</organism>
<evidence type="ECO:0000259" key="6">
    <source>
        <dbReference type="PROSITE" id="PS50090"/>
    </source>
</evidence>
<feature type="domain" description="Myb-like" evidence="6">
    <location>
        <begin position="1"/>
        <end position="50"/>
    </location>
</feature>
<feature type="domain" description="SANT" evidence="7">
    <location>
        <begin position="1"/>
        <end position="54"/>
    </location>
</feature>
<dbReference type="AlphaFoldDB" id="A0AAQ3PPY6"/>
<protein>
    <submittedName>
        <fullName evidence="8">Uncharacterized protein</fullName>
    </submittedName>
</protein>
<evidence type="ECO:0000256" key="1">
    <source>
        <dbReference type="ARBA" id="ARBA00004123"/>
    </source>
</evidence>
<feature type="compositionally biased region" description="Low complexity" evidence="5">
    <location>
        <begin position="88"/>
        <end position="101"/>
    </location>
</feature>